<comment type="caution">
    <text evidence="2">The sequence shown here is derived from an EMBL/GenBank/DDBJ whole genome shotgun (WGS) entry which is preliminary data.</text>
</comment>
<sequence>MGNCLAPNKKRSQVHEFQEEHDSKVNSDKTMKTGETGDVPTTNNGGTDVGTKVKIVLTKEELDWLMYELKVKNSSGGGGGGSTKKLEDALAEIERNRAMKSASVNSCWQPSLESISECPEDVGSGRYY</sequence>
<protein>
    <submittedName>
        <fullName evidence="2">Uncharacterized protein</fullName>
    </submittedName>
</protein>
<dbReference type="AlphaFoldDB" id="A0AAV0M5M2"/>
<dbReference type="Proteomes" id="UP001154282">
    <property type="component" value="Unassembled WGS sequence"/>
</dbReference>
<name>A0AAV0M5M2_9ROSI</name>
<accession>A0AAV0M5M2</accession>
<feature type="region of interest" description="Disordered" evidence="1">
    <location>
        <begin position="1"/>
        <end position="49"/>
    </location>
</feature>
<reference evidence="2" key="1">
    <citation type="submission" date="2022-08" db="EMBL/GenBank/DDBJ databases">
        <authorList>
            <person name="Gutierrez-Valencia J."/>
        </authorList>
    </citation>
    <scope>NUCLEOTIDE SEQUENCE</scope>
</reference>
<feature type="compositionally biased region" description="Basic and acidic residues" evidence="1">
    <location>
        <begin position="13"/>
        <end position="32"/>
    </location>
</feature>
<proteinExistence type="predicted"/>
<organism evidence="2 3">
    <name type="scientific">Linum tenue</name>
    <dbReference type="NCBI Taxonomy" id="586396"/>
    <lineage>
        <taxon>Eukaryota</taxon>
        <taxon>Viridiplantae</taxon>
        <taxon>Streptophyta</taxon>
        <taxon>Embryophyta</taxon>
        <taxon>Tracheophyta</taxon>
        <taxon>Spermatophyta</taxon>
        <taxon>Magnoliopsida</taxon>
        <taxon>eudicotyledons</taxon>
        <taxon>Gunneridae</taxon>
        <taxon>Pentapetalae</taxon>
        <taxon>rosids</taxon>
        <taxon>fabids</taxon>
        <taxon>Malpighiales</taxon>
        <taxon>Linaceae</taxon>
        <taxon>Linum</taxon>
    </lineage>
</organism>
<evidence type="ECO:0000256" key="1">
    <source>
        <dbReference type="SAM" id="MobiDB-lite"/>
    </source>
</evidence>
<dbReference type="PANTHER" id="PTHR35704:SF1">
    <property type="entry name" value="OS02G0254600 PROTEIN"/>
    <property type="match status" value="1"/>
</dbReference>
<keyword evidence="3" id="KW-1185">Reference proteome</keyword>
<evidence type="ECO:0000313" key="2">
    <source>
        <dbReference type="EMBL" id="CAI0441146.1"/>
    </source>
</evidence>
<gene>
    <name evidence="2" type="ORF">LITE_LOCUS26750</name>
</gene>
<evidence type="ECO:0000313" key="3">
    <source>
        <dbReference type="Proteomes" id="UP001154282"/>
    </source>
</evidence>
<dbReference type="PANTHER" id="PTHR35704">
    <property type="entry name" value="OS02G0254600 PROTEIN"/>
    <property type="match status" value="1"/>
</dbReference>
<dbReference type="EMBL" id="CAMGYJ010000007">
    <property type="protein sequence ID" value="CAI0441146.1"/>
    <property type="molecule type" value="Genomic_DNA"/>
</dbReference>